<dbReference type="EMBL" id="CM042049">
    <property type="protein sequence ID" value="KAI3748819.1"/>
    <property type="molecule type" value="Genomic_DNA"/>
</dbReference>
<gene>
    <name evidence="1" type="ORF">L6452_12182</name>
</gene>
<evidence type="ECO:0000313" key="1">
    <source>
        <dbReference type="EMBL" id="KAI3748819.1"/>
    </source>
</evidence>
<proteinExistence type="predicted"/>
<keyword evidence="2" id="KW-1185">Reference proteome</keyword>
<reference evidence="1 2" key="2">
    <citation type="journal article" date="2022" name="Mol. Ecol. Resour.">
        <title>The genomes of chicory, endive, great burdock and yacon provide insights into Asteraceae paleo-polyploidization history and plant inulin production.</title>
        <authorList>
            <person name="Fan W."/>
            <person name="Wang S."/>
            <person name="Wang H."/>
            <person name="Wang A."/>
            <person name="Jiang F."/>
            <person name="Liu H."/>
            <person name="Zhao H."/>
            <person name="Xu D."/>
            <person name="Zhang Y."/>
        </authorList>
    </citation>
    <scope>NUCLEOTIDE SEQUENCE [LARGE SCALE GENOMIC DNA]</scope>
    <source>
        <strain evidence="2">cv. Niubang</strain>
    </source>
</reference>
<organism evidence="1 2">
    <name type="scientific">Arctium lappa</name>
    <name type="common">Greater burdock</name>
    <name type="synonym">Lappa major</name>
    <dbReference type="NCBI Taxonomy" id="4217"/>
    <lineage>
        <taxon>Eukaryota</taxon>
        <taxon>Viridiplantae</taxon>
        <taxon>Streptophyta</taxon>
        <taxon>Embryophyta</taxon>
        <taxon>Tracheophyta</taxon>
        <taxon>Spermatophyta</taxon>
        <taxon>Magnoliopsida</taxon>
        <taxon>eudicotyledons</taxon>
        <taxon>Gunneridae</taxon>
        <taxon>Pentapetalae</taxon>
        <taxon>asterids</taxon>
        <taxon>campanulids</taxon>
        <taxon>Asterales</taxon>
        <taxon>Asteraceae</taxon>
        <taxon>Carduoideae</taxon>
        <taxon>Cardueae</taxon>
        <taxon>Arctiinae</taxon>
        <taxon>Arctium</taxon>
    </lineage>
</organism>
<name>A0ACB9DQ93_ARCLA</name>
<dbReference type="Proteomes" id="UP001055879">
    <property type="component" value="Linkage Group LG03"/>
</dbReference>
<comment type="caution">
    <text evidence="1">The sequence shown here is derived from an EMBL/GenBank/DDBJ whole genome shotgun (WGS) entry which is preliminary data.</text>
</comment>
<accession>A0ACB9DQ93</accession>
<evidence type="ECO:0000313" key="2">
    <source>
        <dbReference type="Proteomes" id="UP001055879"/>
    </source>
</evidence>
<protein>
    <submittedName>
        <fullName evidence="1">Uncharacterized protein</fullName>
    </submittedName>
</protein>
<sequence length="70" mass="7994">MKAPIQLRNDLGALRSSQNILTNQLTQVKTKQTYEPHIMSKTFSCFNNFLVLITSISSHHSQLMIYITPT</sequence>
<reference evidence="2" key="1">
    <citation type="journal article" date="2022" name="Mol. Ecol. Resour.">
        <title>The genomes of chicory, endive, great burdock and yacon provide insights into Asteraceae palaeo-polyploidization history and plant inulin production.</title>
        <authorList>
            <person name="Fan W."/>
            <person name="Wang S."/>
            <person name="Wang H."/>
            <person name="Wang A."/>
            <person name="Jiang F."/>
            <person name="Liu H."/>
            <person name="Zhao H."/>
            <person name="Xu D."/>
            <person name="Zhang Y."/>
        </authorList>
    </citation>
    <scope>NUCLEOTIDE SEQUENCE [LARGE SCALE GENOMIC DNA]</scope>
    <source>
        <strain evidence="2">cv. Niubang</strain>
    </source>
</reference>